<reference evidence="5 6" key="1">
    <citation type="submission" date="2021-05" db="EMBL/GenBank/DDBJ databases">
        <authorList>
            <person name="Zahm M."/>
            <person name="Klopp C."/>
            <person name="Cabau C."/>
            <person name="Kuhl H."/>
            <person name="Suciu R."/>
            <person name="Ciorpac M."/>
            <person name="Holostenco D."/>
            <person name="Gessner J."/>
            <person name="Wuertz S."/>
            <person name="Hohne C."/>
            <person name="Stock M."/>
            <person name="Gislard M."/>
            <person name="Lluch J."/>
            <person name="Milhes M."/>
            <person name="Lampietro C."/>
            <person name="Lopez Roques C."/>
            <person name="Donnadieu C."/>
            <person name="Du K."/>
            <person name="Schartl M."/>
            <person name="Guiguen Y."/>
        </authorList>
    </citation>
    <scope>NUCLEOTIDE SEQUENCE [LARGE SCALE GENOMIC DNA]</scope>
    <source>
        <strain evidence="5">Hh-F2</strain>
        <tissue evidence="5">Blood</tissue>
    </source>
</reference>
<feature type="region of interest" description="Disordered" evidence="3">
    <location>
        <begin position="285"/>
        <end position="309"/>
    </location>
</feature>
<feature type="region of interest" description="Disordered" evidence="3">
    <location>
        <begin position="649"/>
        <end position="689"/>
    </location>
</feature>
<keyword evidence="6" id="KW-1185">Reference proteome</keyword>
<dbReference type="SMART" id="SM00324">
    <property type="entry name" value="RhoGAP"/>
    <property type="match status" value="1"/>
</dbReference>
<dbReference type="Gene3D" id="1.10.555.10">
    <property type="entry name" value="Rho GTPase activation protein"/>
    <property type="match status" value="1"/>
</dbReference>
<feature type="coiled-coil region" evidence="2">
    <location>
        <begin position="956"/>
        <end position="983"/>
    </location>
</feature>
<feature type="region of interest" description="Disordered" evidence="3">
    <location>
        <begin position="453"/>
        <end position="476"/>
    </location>
</feature>
<name>A0ABR0ZB11_HUSHU</name>
<feature type="compositionally biased region" description="Polar residues" evidence="3">
    <location>
        <begin position="667"/>
        <end position="678"/>
    </location>
</feature>
<dbReference type="Proteomes" id="UP001369086">
    <property type="component" value="Unassembled WGS sequence"/>
</dbReference>
<dbReference type="InterPro" id="IPR039102">
    <property type="entry name" value="FAM13"/>
</dbReference>
<feature type="compositionally biased region" description="Basic and acidic residues" evidence="3">
    <location>
        <begin position="466"/>
        <end position="476"/>
    </location>
</feature>
<evidence type="ECO:0000313" key="6">
    <source>
        <dbReference type="Proteomes" id="UP001369086"/>
    </source>
</evidence>
<feature type="compositionally biased region" description="Polar residues" evidence="3">
    <location>
        <begin position="541"/>
        <end position="570"/>
    </location>
</feature>
<comment type="similarity">
    <text evidence="1">Belongs to the FAM13 family.</text>
</comment>
<comment type="caution">
    <text evidence="5">The sequence shown here is derived from an EMBL/GenBank/DDBJ whole genome shotgun (WGS) entry which is preliminary data.</text>
</comment>
<dbReference type="InterPro" id="IPR000198">
    <property type="entry name" value="RhoGAP_dom"/>
</dbReference>
<dbReference type="SUPFAM" id="SSF48350">
    <property type="entry name" value="GTPase activation domain, GAP"/>
    <property type="match status" value="1"/>
</dbReference>
<organism evidence="5 6">
    <name type="scientific">Huso huso</name>
    <name type="common">Beluga</name>
    <name type="synonym">Acipenser huso</name>
    <dbReference type="NCBI Taxonomy" id="61971"/>
    <lineage>
        <taxon>Eukaryota</taxon>
        <taxon>Metazoa</taxon>
        <taxon>Chordata</taxon>
        <taxon>Craniata</taxon>
        <taxon>Vertebrata</taxon>
        <taxon>Euteleostomi</taxon>
        <taxon>Actinopterygii</taxon>
        <taxon>Chondrostei</taxon>
        <taxon>Acipenseriformes</taxon>
        <taxon>Acipenseridae</taxon>
        <taxon>Huso</taxon>
    </lineage>
</organism>
<evidence type="ECO:0000313" key="5">
    <source>
        <dbReference type="EMBL" id="KAK6482002.1"/>
    </source>
</evidence>
<dbReference type="Pfam" id="PF00620">
    <property type="entry name" value="RhoGAP"/>
    <property type="match status" value="1"/>
</dbReference>
<evidence type="ECO:0000256" key="1">
    <source>
        <dbReference type="ARBA" id="ARBA00007549"/>
    </source>
</evidence>
<dbReference type="Pfam" id="PF26116">
    <property type="entry name" value="FAM13A"/>
    <property type="match status" value="1"/>
</dbReference>
<dbReference type="InterPro" id="IPR059029">
    <property type="entry name" value="FAM13A_dom"/>
</dbReference>
<feature type="region of interest" description="Disordered" evidence="3">
    <location>
        <begin position="596"/>
        <end position="622"/>
    </location>
</feature>
<keyword evidence="2" id="KW-0175">Coiled coil</keyword>
<evidence type="ECO:0000256" key="2">
    <source>
        <dbReference type="SAM" id="Coils"/>
    </source>
</evidence>
<feature type="domain" description="Rho-GAP" evidence="4">
    <location>
        <begin position="40"/>
        <end position="229"/>
    </location>
</feature>
<sequence length="1030" mass="115796">MGTSASFSLCQSVSSVKIKKYNKKIIPESLPQKNTKIFNVSLETLQENGQTVCGVPGIVHSIVEYLDKYGLEQKGLFRVSSSVNKLKDLKAKYDGGEKVNLTEEGDIESAAGVLKLFLRELPKSVIPDPLHVCFMGAFKGNKDKTELNQHLKKLLGDLPQEHYSVLRYLCNFLQRVASHSQSNQMTMENLAVVFGPCFFHVPFGSSMQEEQSLCNSLLLHILKNFTVLMEDAVGNRTEEGPEPTDTEGSCTEMSNVNKDMSATEENTETPNASASYPCAQLVKQRTPVPTPRTRIPVSSLGTADPGSPTSWEIHVAEVPENSMAMSPPIMSTTGFTNIQAKGSAAIMESSPEEGELVQEESLTISKQHFIRHIIEKHDIHRGLSLTALSARERRRLLRQQEDACRLKEMDGKNKEKLPCHAVFGEEGQLRLKEAMPHTEKKALEDLEKIIEDSFKPKRSKSSSETSTEHDQDQDYSKDMENKMESLSACQMNAGLSESRHVQNASFQSKEILDFQNSTAHSLNEDKVELQDSNELVEDDPTGSTQLQPIADNTTPAATEESNASSKGTIQDDSSLLKLQALEVDLCSSFLPAQEDGAQLQHPKEHSLQAGHAAQGEDANTREAQPAFRNCQNEADIQAEAQQCPGTSRLLHHITDGDNPQPSPRCPSFSQSQRFNTDPESAPSPPCSQQFRMSRGIVRGDPPETAKEPVSVTLLTKHIQNVKKTIRKYEETFEQERKYRPSHNDKTANPEIFKLMNDLAKSRKQLKDLKLKMSVKELHEQGSQQRELCRVNSGQQGAVELQQKPCLEETVESLIMRLREKRTALGLPENMKEMTQKQMALEKVTLQKCLLYFESLHGRPGTKQERNLMKPLYDRYRMIKQFLCATSSITTIEEEGSDEENMQHNPLPPSRIISQNSSDESLCPYEEDNEPTFVSPLDEMKAVRQTVTMPNLHEASVPELLEHLRETRAEKKRLRKALRDYEDQFLRQMGRTAQKEDRIPMAEEYCEFKQIKAKLKLLEVLVSKRGAAQTT</sequence>
<feature type="compositionally biased region" description="Low complexity" evidence="3">
    <location>
        <begin position="285"/>
        <end position="294"/>
    </location>
</feature>
<dbReference type="InterPro" id="IPR008936">
    <property type="entry name" value="Rho_GTPase_activation_prot"/>
</dbReference>
<evidence type="ECO:0000259" key="4">
    <source>
        <dbReference type="PROSITE" id="PS50238"/>
    </source>
</evidence>
<gene>
    <name evidence="5" type="ORF">HHUSO_G16545</name>
</gene>
<proteinExistence type="inferred from homology"/>
<protein>
    <submittedName>
        <fullName evidence="5">Protein FAM13C-like</fullName>
    </submittedName>
</protein>
<dbReference type="EMBL" id="JAHFZB010000014">
    <property type="protein sequence ID" value="KAK6482002.1"/>
    <property type="molecule type" value="Genomic_DNA"/>
</dbReference>
<dbReference type="PANTHER" id="PTHR15904">
    <property type="entry name" value="FAM13"/>
    <property type="match status" value="1"/>
</dbReference>
<feature type="region of interest" description="Disordered" evidence="3">
    <location>
        <begin position="535"/>
        <end position="570"/>
    </location>
</feature>
<accession>A0ABR0ZB11</accession>
<evidence type="ECO:0000256" key="3">
    <source>
        <dbReference type="SAM" id="MobiDB-lite"/>
    </source>
</evidence>
<dbReference type="PANTHER" id="PTHR15904:SF19">
    <property type="entry name" value="PROTEIN FAM13C"/>
    <property type="match status" value="1"/>
</dbReference>
<dbReference type="PROSITE" id="PS50238">
    <property type="entry name" value="RHOGAP"/>
    <property type="match status" value="1"/>
</dbReference>